<sequence>MQVRANNRQGTNIVLNCRVPVRRAQALLCDISHTGCRIELFDSAVNKGATIFFEIDEKNEFAGQVVWVRGNEAGIRYMHKLSPAAQQVLELA</sequence>
<dbReference type="EMBL" id="JAHVKP010000001">
    <property type="protein sequence ID" value="MBY6216847.1"/>
    <property type="molecule type" value="Genomic_DNA"/>
</dbReference>
<dbReference type="GO" id="GO:0035438">
    <property type="term" value="F:cyclic-di-GMP binding"/>
    <property type="evidence" value="ECO:0007669"/>
    <property type="project" value="InterPro"/>
</dbReference>
<accession>A0A9Q3XAX4</accession>
<reference evidence="2" key="1">
    <citation type="submission" date="2021-06" db="EMBL/GenBank/DDBJ databases">
        <title>50 bacteria genomes isolated from Dapeng, Shenzhen, China.</title>
        <authorList>
            <person name="Zheng W."/>
            <person name="Yu S."/>
            <person name="Huang Y."/>
        </authorList>
    </citation>
    <scope>NUCLEOTIDE SEQUENCE</scope>
    <source>
        <strain evidence="2">DP4N28-2</strain>
    </source>
</reference>
<dbReference type="Proteomes" id="UP000824927">
    <property type="component" value="Unassembled WGS sequence"/>
</dbReference>
<name>A0A9Q3XAX4_9SPHN</name>
<dbReference type="RefSeq" id="WP_221427655.1">
    <property type="nucleotide sequence ID" value="NZ_JAHVKP010000001.1"/>
</dbReference>
<dbReference type="AlphaFoldDB" id="A0A9Q3XAX4"/>
<evidence type="ECO:0000313" key="2">
    <source>
        <dbReference type="EMBL" id="MBY6216847.1"/>
    </source>
</evidence>
<organism evidence="2 3">
    <name type="scientific">Qipengyuania aquimaris</name>
    <dbReference type="NCBI Taxonomy" id="255984"/>
    <lineage>
        <taxon>Bacteria</taxon>
        <taxon>Pseudomonadati</taxon>
        <taxon>Pseudomonadota</taxon>
        <taxon>Alphaproteobacteria</taxon>
        <taxon>Sphingomonadales</taxon>
        <taxon>Erythrobacteraceae</taxon>
        <taxon>Qipengyuania</taxon>
    </lineage>
</organism>
<evidence type="ECO:0000313" key="3">
    <source>
        <dbReference type="Proteomes" id="UP000824927"/>
    </source>
</evidence>
<feature type="domain" description="PilZ" evidence="1">
    <location>
        <begin position="2"/>
        <end position="89"/>
    </location>
</feature>
<protein>
    <submittedName>
        <fullName evidence="2">PilZ domain-containing protein</fullName>
    </submittedName>
</protein>
<dbReference type="InterPro" id="IPR009875">
    <property type="entry name" value="PilZ_domain"/>
</dbReference>
<evidence type="ECO:0000259" key="1">
    <source>
        <dbReference type="Pfam" id="PF07238"/>
    </source>
</evidence>
<gene>
    <name evidence="2" type="ORF">KUV31_00655</name>
</gene>
<proteinExistence type="predicted"/>
<dbReference type="Pfam" id="PF07238">
    <property type="entry name" value="PilZ"/>
    <property type="match status" value="1"/>
</dbReference>
<dbReference type="SUPFAM" id="SSF141371">
    <property type="entry name" value="PilZ domain-like"/>
    <property type="match status" value="1"/>
</dbReference>
<comment type="caution">
    <text evidence="2">The sequence shown here is derived from an EMBL/GenBank/DDBJ whole genome shotgun (WGS) entry which is preliminary data.</text>
</comment>